<sequence>MENIVIEVHQPAGLETGQLTEPLEIVEIEEIESEAHFEKEEQEEGQKIEENEDQDTRIIDSLIEEELKQGKVKKLVIAQWLLCLVLVLSLPFSIWLPKWNKLSFSYVVIWKWNVFLLFLLSGKIIFRCMLRLVILFMEWKFSKYKRLLYYIHGTRSAVESCLWVVSMFALWNFIFSQKLKRSVRLETLFYINKVSSFLLVSSVVWIVKTIVLTYLAVRYNSHILSLRIREMEFSERMIHQIAPKGNSLKKIRNEKGAKNLAIKTVQNLSNNSSRYIYVEDLMGFMNINNARKLLNLLGCASECQKVHKLVLENWVVNIFKERKAIELTRSNSKSIVKKINWILIFVYFIITLIIFSFMFEIITSQDLVFLFWIVILAGFTFGNTCKIAFEAVIHLFVMHPFNIDDRCEIDGVELVVNKINIFSTIFLRNDNQNVIYPNVVLWTKSVSNFRLSPPMKDKIEFDIFILTPEEQISAMKQKILSFIQSREELWFPTPRIFITSIGETSRLHAEVRATHRINMQDLDERLERKNLLYKEVANIVRELGILVHW</sequence>
<dbReference type="AlphaFoldDB" id="A0AB32VGJ2"/>
<protein>
    <submittedName>
        <fullName evidence="11">Mechanosensitive ion channel protein 5 isoform X1</fullName>
    </submittedName>
</protein>
<keyword evidence="3 8" id="KW-0812">Transmembrane</keyword>
<reference evidence="10" key="1">
    <citation type="journal article" date="1997" name="Nucleic Acids Res.">
        <title>tRNAscan-SE: a program for improved detection of transfer RNA genes in genomic sequence.</title>
        <authorList>
            <person name="Lowe T.M."/>
            <person name="Eddy S.R."/>
        </authorList>
    </citation>
    <scope>NUCLEOTIDE SEQUENCE [LARGE SCALE GENOMIC DNA]</scope>
    <source>
        <strain evidence="10">r\B97-61/B2</strain>
    </source>
</reference>
<feature type="transmembrane region" description="Helical" evidence="8">
    <location>
        <begin position="368"/>
        <end position="389"/>
    </location>
</feature>
<name>A0AB32VGJ2_THECC</name>
<evidence type="ECO:0000256" key="1">
    <source>
        <dbReference type="ARBA" id="ARBA00004141"/>
    </source>
</evidence>
<dbReference type="InterPro" id="IPR006685">
    <property type="entry name" value="MscS_channel_2nd"/>
</dbReference>
<dbReference type="InterPro" id="IPR023408">
    <property type="entry name" value="MscS_beta-dom_sf"/>
</dbReference>
<feature type="transmembrane region" description="Helical" evidence="8">
    <location>
        <begin position="194"/>
        <end position="217"/>
    </location>
</feature>
<keyword evidence="5" id="KW-0813">Transport</keyword>
<reference evidence="11" key="2">
    <citation type="submission" date="2025-08" db="UniProtKB">
        <authorList>
            <consortium name="RefSeq"/>
        </authorList>
    </citation>
    <scope>IDENTIFICATION</scope>
</reference>
<dbReference type="SUPFAM" id="SSF50182">
    <property type="entry name" value="Sm-like ribonucleoproteins"/>
    <property type="match status" value="1"/>
</dbReference>
<evidence type="ECO:0000313" key="11">
    <source>
        <dbReference type="RefSeq" id="XP_007041741.2"/>
    </source>
</evidence>
<evidence type="ECO:0000256" key="8">
    <source>
        <dbReference type="SAM" id="Phobius"/>
    </source>
</evidence>
<evidence type="ECO:0000313" key="10">
    <source>
        <dbReference type="Proteomes" id="UP000694886"/>
    </source>
</evidence>
<keyword evidence="7" id="KW-0407">Ion channel</keyword>
<organism evidence="10 11">
    <name type="scientific">Theobroma cacao</name>
    <name type="common">Cacao</name>
    <name type="synonym">Cocoa</name>
    <dbReference type="NCBI Taxonomy" id="3641"/>
    <lineage>
        <taxon>Eukaryota</taxon>
        <taxon>Viridiplantae</taxon>
        <taxon>Streptophyta</taxon>
        <taxon>Embryophyta</taxon>
        <taxon>Tracheophyta</taxon>
        <taxon>Spermatophyta</taxon>
        <taxon>Magnoliopsida</taxon>
        <taxon>eudicotyledons</taxon>
        <taxon>Gunneridae</taxon>
        <taxon>Pentapetalae</taxon>
        <taxon>rosids</taxon>
        <taxon>malvids</taxon>
        <taxon>Malvales</taxon>
        <taxon>Malvaceae</taxon>
        <taxon>Byttnerioideae</taxon>
        <taxon>Theobroma</taxon>
    </lineage>
</organism>
<evidence type="ECO:0000256" key="6">
    <source>
        <dbReference type="ARBA" id="ARBA00023136"/>
    </source>
</evidence>
<keyword evidence="5" id="KW-0406">Ion transport</keyword>
<feature type="transmembrane region" description="Helical" evidence="8">
    <location>
        <begin position="157"/>
        <end position="174"/>
    </location>
</feature>
<dbReference type="GeneID" id="18607491"/>
<dbReference type="InterPro" id="IPR016688">
    <property type="entry name" value="MscS-like_plants/fungi"/>
</dbReference>
<evidence type="ECO:0000256" key="7">
    <source>
        <dbReference type="ARBA" id="ARBA00023303"/>
    </source>
</evidence>
<dbReference type="PANTHER" id="PTHR31618">
    <property type="entry name" value="MECHANOSENSITIVE ION CHANNEL PROTEIN 5"/>
    <property type="match status" value="1"/>
</dbReference>
<dbReference type="Proteomes" id="UP000694886">
    <property type="component" value="Chromosome 2"/>
</dbReference>
<feature type="domain" description="Mechanosensitive ion channel MscS" evidence="9">
    <location>
        <begin position="393"/>
        <end position="450"/>
    </location>
</feature>
<evidence type="ECO:0000256" key="4">
    <source>
        <dbReference type="ARBA" id="ARBA00022989"/>
    </source>
</evidence>
<dbReference type="RefSeq" id="XP_007041741.2">
    <property type="nucleotide sequence ID" value="XM_007041679.2"/>
</dbReference>
<keyword evidence="6 8" id="KW-0472">Membrane</keyword>
<dbReference type="Pfam" id="PF00924">
    <property type="entry name" value="MS_channel_2nd"/>
    <property type="match status" value="1"/>
</dbReference>
<evidence type="ECO:0000259" key="9">
    <source>
        <dbReference type="Pfam" id="PF00924"/>
    </source>
</evidence>
<feature type="transmembrane region" description="Helical" evidence="8">
    <location>
        <begin position="115"/>
        <end position="136"/>
    </location>
</feature>
<dbReference type="Gramene" id="Tc02v2_t004310.5">
    <property type="protein sequence ID" value="Tc02v2_p004310.5"/>
    <property type="gene ID" value="Tc02v2_g004310"/>
</dbReference>
<dbReference type="GO" id="GO:0016020">
    <property type="term" value="C:membrane"/>
    <property type="evidence" value="ECO:0007669"/>
    <property type="project" value="UniProtKB-SubCell"/>
</dbReference>
<keyword evidence="4 8" id="KW-1133">Transmembrane helix</keyword>
<dbReference type="GO" id="GO:0034220">
    <property type="term" value="P:monoatomic ion transmembrane transport"/>
    <property type="evidence" value="ECO:0007669"/>
    <property type="project" value="UniProtKB-KW"/>
</dbReference>
<evidence type="ECO:0000256" key="3">
    <source>
        <dbReference type="ARBA" id="ARBA00022692"/>
    </source>
</evidence>
<comment type="similarity">
    <text evidence="2">Belongs to the MscS (TC 1.A.23) family.</text>
</comment>
<dbReference type="KEGG" id="tcc:18607491"/>
<feature type="transmembrane region" description="Helical" evidence="8">
    <location>
        <begin position="75"/>
        <end position="95"/>
    </location>
</feature>
<feature type="transmembrane region" description="Helical" evidence="8">
    <location>
        <begin position="339"/>
        <end position="362"/>
    </location>
</feature>
<proteinExistence type="inferred from homology"/>
<dbReference type="PANTHER" id="PTHR31618:SF1">
    <property type="entry name" value="EF-HAND DOMAIN-CONTAINING PROTEIN"/>
    <property type="match status" value="1"/>
</dbReference>
<dbReference type="InterPro" id="IPR010920">
    <property type="entry name" value="LSM_dom_sf"/>
</dbReference>
<evidence type="ECO:0000256" key="2">
    <source>
        <dbReference type="ARBA" id="ARBA00008017"/>
    </source>
</evidence>
<evidence type="ECO:0000256" key="5">
    <source>
        <dbReference type="ARBA" id="ARBA00023065"/>
    </source>
</evidence>
<gene>
    <name evidence="11" type="primary">LOC18607491</name>
</gene>
<accession>A0AB32VGJ2</accession>
<dbReference type="Gene3D" id="2.30.30.60">
    <property type="match status" value="1"/>
</dbReference>
<comment type="subcellular location">
    <subcellularLocation>
        <location evidence="1">Membrane</location>
        <topology evidence="1">Multi-pass membrane protein</topology>
    </subcellularLocation>
</comment>